<feature type="region of interest" description="Disordered" evidence="1">
    <location>
        <begin position="107"/>
        <end position="132"/>
    </location>
</feature>
<dbReference type="KEGG" id="halu:HUG12_10020"/>
<sequence>MGLITLLGTLLIALTFIGSYRLATSLTPTNDADLYPALIATTLTLTFIIIVDIILLLTGLLIIILPVLYLRRTPEPGLDLGLEDLTTRIQKQLTDWQNRLHHPDWLDRSQNKHRDRDTDTDHTIDIQPPDDR</sequence>
<name>A0A7D5QG87_9EURY</name>
<dbReference type="EMBL" id="CP058579">
    <property type="protein sequence ID" value="QLG62043.1"/>
    <property type="molecule type" value="Genomic_DNA"/>
</dbReference>
<keyword evidence="4" id="KW-1185">Reference proteome</keyword>
<organism evidence="3 4">
    <name type="scientific">Halorarum salinum</name>
    <dbReference type="NCBI Taxonomy" id="2743089"/>
    <lineage>
        <taxon>Archaea</taxon>
        <taxon>Methanobacteriati</taxon>
        <taxon>Methanobacteriota</taxon>
        <taxon>Stenosarchaea group</taxon>
        <taxon>Halobacteria</taxon>
        <taxon>Halobacteriales</taxon>
        <taxon>Haloferacaceae</taxon>
        <taxon>Halorarum</taxon>
    </lineage>
</organism>
<dbReference type="Proteomes" id="UP000509626">
    <property type="component" value="Chromosome"/>
</dbReference>
<dbReference type="GeneID" id="56037797"/>
<reference evidence="3 4" key="1">
    <citation type="submission" date="2020-06" db="EMBL/GenBank/DDBJ databases">
        <title>NJ-3-1, isolated from saline soil.</title>
        <authorList>
            <person name="Cui H.L."/>
            <person name="Shi X."/>
        </authorList>
    </citation>
    <scope>NUCLEOTIDE SEQUENCE [LARGE SCALE GENOMIC DNA]</scope>
    <source>
        <strain evidence="3 4">NJ-3-1</strain>
    </source>
</reference>
<evidence type="ECO:0000256" key="1">
    <source>
        <dbReference type="SAM" id="MobiDB-lite"/>
    </source>
</evidence>
<evidence type="ECO:0000313" key="3">
    <source>
        <dbReference type="EMBL" id="QLG62043.1"/>
    </source>
</evidence>
<gene>
    <name evidence="3" type="ORF">HUG12_10020</name>
</gene>
<feature type="transmembrane region" description="Helical" evidence="2">
    <location>
        <begin position="47"/>
        <end position="70"/>
    </location>
</feature>
<dbReference type="AlphaFoldDB" id="A0A7D5QG87"/>
<keyword evidence="2" id="KW-0472">Membrane</keyword>
<keyword evidence="2" id="KW-0812">Transmembrane</keyword>
<dbReference type="RefSeq" id="WP_179268628.1">
    <property type="nucleotide sequence ID" value="NZ_CP058579.1"/>
</dbReference>
<protein>
    <submittedName>
        <fullName evidence="3">Uncharacterized protein</fullName>
    </submittedName>
</protein>
<accession>A0A7D5QG87</accession>
<evidence type="ECO:0000256" key="2">
    <source>
        <dbReference type="SAM" id="Phobius"/>
    </source>
</evidence>
<evidence type="ECO:0000313" key="4">
    <source>
        <dbReference type="Proteomes" id="UP000509626"/>
    </source>
</evidence>
<keyword evidence="2" id="KW-1133">Transmembrane helix</keyword>
<proteinExistence type="predicted"/>